<keyword evidence="1" id="KW-1133">Transmembrane helix</keyword>
<organism evidence="2 3">
    <name type="scientific">Steinernema carpocapsae</name>
    <name type="common">Entomopathogenic nematode</name>
    <dbReference type="NCBI Taxonomy" id="34508"/>
    <lineage>
        <taxon>Eukaryota</taxon>
        <taxon>Metazoa</taxon>
        <taxon>Ecdysozoa</taxon>
        <taxon>Nematoda</taxon>
        <taxon>Chromadorea</taxon>
        <taxon>Rhabditida</taxon>
        <taxon>Tylenchina</taxon>
        <taxon>Panagrolaimomorpha</taxon>
        <taxon>Strongyloidoidea</taxon>
        <taxon>Steinernematidae</taxon>
        <taxon>Steinernema</taxon>
    </lineage>
</organism>
<evidence type="ECO:0000313" key="3">
    <source>
        <dbReference type="Proteomes" id="UP000298663"/>
    </source>
</evidence>
<keyword evidence="3" id="KW-1185">Reference proteome</keyword>
<feature type="transmembrane region" description="Helical" evidence="1">
    <location>
        <begin position="30"/>
        <end position="50"/>
    </location>
</feature>
<evidence type="ECO:0000313" key="2">
    <source>
        <dbReference type="EMBL" id="TKR69881.1"/>
    </source>
</evidence>
<gene>
    <name evidence="2" type="ORF">L596_021974</name>
</gene>
<protein>
    <submittedName>
        <fullName evidence="2">Uncharacterized protein</fullName>
    </submittedName>
</protein>
<name>A0A4U5MKF9_STECR</name>
<dbReference type="AlphaFoldDB" id="A0A4U5MKF9"/>
<accession>A0A4U5MKF9</accession>
<dbReference type="EMBL" id="AZBU02000007">
    <property type="protein sequence ID" value="TKR69881.1"/>
    <property type="molecule type" value="Genomic_DNA"/>
</dbReference>
<keyword evidence="1" id="KW-0812">Transmembrane</keyword>
<proteinExistence type="predicted"/>
<dbReference type="Proteomes" id="UP000298663">
    <property type="component" value="Unassembled WGS sequence"/>
</dbReference>
<reference evidence="2 3" key="2">
    <citation type="journal article" date="2019" name="G3 (Bethesda)">
        <title>Hybrid Assembly of the Genome of the Entomopathogenic Nematode Steinernema carpocapsae Identifies the X-Chromosome.</title>
        <authorList>
            <person name="Serra L."/>
            <person name="Macchietto M."/>
            <person name="Macias-Munoz A."/>
            <person name="McGill C.J."/>
            <person name="Rodriguez I.M."/>
            <person name="Rodriguez B."/>
            <person name="Murad R."/>
            <person name="Mortazavi A."/>
        </authorList>
    </citation>
    <scope>NUCLEOTIDE SEQUENCE [LARGE SCALE GENOMIC DNA]</scope>
    <source>
        <strain evidence="2 3">ALL</strain>
    </source>
</reference>
<sequence>MSLQLSKKAPEAHEDHVQCFLQKTVIKNSFLCMTAFLKLVLMAIISANNLPVRMSLVVRRKGPGTRGFQQDALDSYSLQAGVA</sequence>
<evidence type="ECO:0000256" key="1">
    <source>
        <dbReference type="SAM" id="Phobius"/>
    </source>
</evidence>
<comment type="caution">
    <text evidence="2">The sequence shown here is derived from an EMBL/GenBank/DDBJ whole genome shotgun (WGS) entry which is preliminary data.</text>
</comment>
<keyword evidence="1" id="KW-0472">Membrane</keyword>
<reference evidence="2 3" key="1">
    <citation type="journal article" date="2015" name="Genome Biol.">
        <title>Comparative genomics of Steinernema reveals deeply conserved gene regulatory networks.</title>
        <authorList>
            <person name="Dillman A.R."/>
            <person name="Macchietto M."/>
            <person name="Porter C.F."/>
            <person name="Rogers A."/>
            <person name="Williams B."/>
            <person name="Antoshechkin I."/>
            <person name="Lee M.M."/>
            <person name="Goodwin Z."/>
            <person name="Lu X."/>
            <person name="Lewis E.E."/>
            <person name="Goodrich-Blair H."/>
            <person name="Stock S.P."/>
            <person name="Adams B.J."/>
            <person name="Sternberg P.W."/>
            <person name="Mortazavi A."/>
        </authorList>
    </citation>
    <scope>NUCLEOTIDE SEQUENCE [LARGE SCALE GENOMIC DNA]</scope>
    <source>
        <strain evidence="2 3">ALL</strain>
    </source>
</reference>